<gene>
    <name evidence="1" type="ORF">LVIROSA_LOCUS13397</name>
</gene>
<organism evidence="1 2">
    <name type="scientific">Lactuca virosa</name>
    <dbReference type="NCBI Taxonomy" id="75947"/>
    <lineage>
        <taxon>Eukaryota</taxon>
        <taxon>Viridiplantae</taxon>
        <taxon>Streptophyta</taxon>
        <taxon>Embryophyta</taxon>
        <taxon>Tracheophyta</taxon>
        <taxon>Spermatophyta</taxon>
        <taxon>Magnoliopsida</taxon>
        <taxon>eudicotyledons</taxon>
        <taxon>Gunneridae</taxon>
        <taxon>Pentapetalae</taxon>
        <taxon>asterids</taxon>
        <taxon>campanulids</taxon>
        <taxon>Asterales</taxon>
        <taxon>Asteraceae</taxon>
        <taxon>Cichorioideae</taxon>
        <taxon>Cichorieae</taxon>
        <taxon>Lactucinae</taxon>
        <taxon>Lactuca</taxon>
    </lineage>
</organism>
<dbReference type="AlphaFoldDB" id="A0AAU9ME86"/>
<protein>
    <recommendedName>
        <fullName evidence="3">Leucine-rich repeat domain, L domain-containing protein</fullName>
    </recommendedName>
</protein>
<proteinExistence type="predicted"/>
<accession>A0AAU9ME86</accession>
<name>A0AAU9ME86_9ASTR</name>
<dbReference type="SUPFAM" id="SSF52058">
    <property type="entry name" value="L domain-like"/>
    <property type="match status" value="1"/>
</dbReference>
<dbReference type="InterPro" id="IPR032675">
    <property type="entry name" value="LRR_dom_sf"/>
</dbReference>
<dbReference type="EMBL" id="CAKMRJ010002223">
    <property type="protein sequence ID" value="CAH1426308.1"/>
    <property type="molecule type" value="Genomic_DNA"/>
</dbReference>
<dbReference type="Proteomes" id="UP001157418">
    <property type="component" value="Unassembled WGS sequence"/>
</dbReference>
<evidence type="ECO:0000313" key="2">
    <source>
        <dbReference type="Proteomes" id="UP001157418"/>
    </source>
</evidence>
<evidence type="ECO:0000313" key="1">
    <source>
        <dbReference type="EMBL" id="CAH1426308.1"/>
    </source>
</evidence>
<sequence length="179" mass="19973">MSGCPNLDVLGWVQCLDSVSSFSFLDDMDVSNCNLFDNCFPNDWSSLVSLWSLNIDGNNVTSLPKCIQTLPRITRLHARDCSKIKSVIGLPKTINVLYISNNKSLEKVQPGQNSSIVLYCPNCPKLCDMEGRYMVQSIDKVETKIIRYLGLTLDPCEGMALGLQVLHEFGIFSTFVPEK</sequence>
<reference evidence="1 2" key="1">
    <citation type="submission" date="2022-01" db="EMBL/GenBank/DDBJ databases">
        <authorList>
            <person name="Xiong W."/>
            <person name="Schranz E."/>
        </authorList>
    </citation>
    <scope>NUCLEOTIDE SEQUENCE [LARGE SCALE GENOMIC DNA]</scope>
</reference>
<keyword evidence="2" id="KW-1185">Reference proteome</keyword>
<evidence type="ECO:0008006" key="3">
    <source>
        <dbReference type="Google" id="ProtNLM"/>
    </source>
</evidence>
<dbReference type="Gene3D" id="3.80.10.10">
    <property type="entry name" value="Ribonuclease Inhibitor"/>
    <property type="match status" value="1"/>
</dbReference>
<comment type="caution">
    <text evidence="1">The sequence shown here is derived from an EMBL/GenBank/DDBJ whole genome shotgun (WGS) entry which is preliminary data.</text>
</comment>